<dbReference type="eggNOG" id="COG5362">
    <property type="taxonomic scope" value="Bacteria"/>
</dbReference>
<evidence type="ECO:0000313" key="1">
    <source>
        <dbReference type="EMBL" id="ACV64895.1"/>
    </source>
</evidence>
<dbReference type="STRING" id="485916.Dtox_4228"/>
<dbReference type="KEGG" id="dae:Dtox_4228"/>
<organism evidence="1 2">
    <name type="scientific">Desulfofarcimen acetoxidans (strain ATCC 49208 / DSM 771 / KCTC 5769 / VKM B-1644 / 5575)</name>
    <name type="common">Desulfotomaculum acetoxidans</name>
    <dbReference type="NCBI Taxonomy" id="485916"/>
    <lineage>
        <taxon>Bacteria</taxon>
        <taxon>Bacillati</taxon>
        <taxon>Bacillota</taxon>
        <taxon>Clostridia</taxon>
        <taxon>Eubacteriales</taxon>
        <taxon>Peptococcaceae</taxon>
        <taxon>Desulfofarcimen</taxon>
    </lineage>
</organism>
<dbReference type="InterPro" id="IPR006517">
    <property type="entry name" value="Phage_terminase_lsu-like_C"/>
</dbReference>
<reference evidence="1 2" key="1">
    <citation type="journal article" date="2009" name="Stand. Genomic Sci.">
        <title>Complete genome sequence of Desulfotomaculum acetoxidans type strain (5575).</title>
        <authorList>
            <person name="Spring S."/>
            <person name="Lapidus A."/>
            <person name="Schroder M."/>
            <person name="Gleim D."/>
            <person name="Sims D."/>
            <person name="Meincke L."/>
            <person name="Glavina Del Rio T."/>
            <person name="Tice H."/>
            <person name="Copeland A."/>
            <person name="Cheng J.F."/>
            <person name="Lucas S."/>
            <person name="Chen F."/>
            <person name="Nolan M."/>
            <person name="Bruce D."/>
            <person name="Goodwin L."/>
            <person name="Pitluck S."/>
            <person name="Ivanova N."/>
            <person name="Mavromatis K."/>
            <person name="Mikhailova N."/>
            <person name="Pati A."/>
            <person name="Chen A."/>
            <person name="Palaniappan K."/>
            <person name="Land M."/>
            <person name="Hauser L."/>
            <person name="Chang Y.J."/>
            <person name="Jeffries C.D."/>
            <person name="Chain P."/>
            <person name="Saunders E."/>
            <person name="Brettin T."/>
            <person name="Detter J.C."/>
            <person name="Goker M."/>
            <person name="Bristow J."/>
            <person name="Eisen J.A."/>
            <person name="Markowitz V."/>
            <person name="Hugenholtz P."/>
            <person name="Kyrpides N.C."/>
            <person name="Klenk H.P."/>
            <person name="Han C."/>
        </authorList>
    </citation>
    <scope>NUCLEOTIDE SEQUENCE [LARGE SCALE GENOMIC DNA]</scope>
    <source>
        <strain evidence="2">ATCC 49208 / DSM 771 / VKM B-1644</strain>
    </source>
</reference>
<dbReference type="AlphaFoldDB" id="C8VZF0"/>
<dbReference type="Gene3D" id="3.40.50.300">
    <property type="entry name" value="P-loop containing nucleotide triphosphate hydrolases"/>
    <property type="match status" value="1"/>
</dbReference>
<protein>
    <submittedName>
        <fullName evidence="1">Phage uncharacterized protein</fullName>
    </submittedName>
</protein>
<gene>
    <name evidence="1" type="ordered locus">Dtox_4228</name>
</gene>
<sequence>MKKGRKADIVSLLYEAMEENEKRRHGHEKQQNDEARMLFEEYVKRDSSPARLELWKSYQAEAPLIGSDGLRKKLGAMDLEYFGRAYLHHYFTRETPEFHRELDRIWQQGVLKGILQLTEKTVAKIRRLPGCRRAVAAPRGHAKSTNLTFKDTLHAIVYEYKPYILILSDSSDQAQGFLSDIRGELEENLAIREDFGDLQGKKAWREDVLMTSTDVKIEAIGSGKKIRGRRHKNWRPGLIVLDDIENDDNVRTPEQRKKLENWFFKAVSKAGDDYTDIVYIGTILHYDSLLSKVLKNPAYKSVKYRAIISWSERKDLWEKWEDIYIDLDNENREQDARAFFEATKDEMLKGTRVLWEDKLSYYALMVMRVSEGEASFNSEEQNEPINPEDCLFNEEWFEYYNEAAIDFREKRFRFFGFVDPSLGGKGKKKKSDFSTIITLVKDGQTGYMYVLDADIERRHPDRIIEDIMEKERWLKLTFGRGYFQFGCETNQFQWFLKEELARRSAEAGIYLPIEEVNQTSDKYGRIQTLQPDIKNRYIKFNIRHKRLLEQLRQFPMAAHDDGPDALEACRTLARSKQQVDQGLLNVFKKLRIYG</sequence>
<proteinExistence type="predicted"/>
<keyword evidence="2" id="KW-1185">Reference proteome</keyword>
<dbReference type="OrthoDB" id="378710at2"/>
<dbReference type="RefSeq" id="WP_015759565.1">
    <property type="nucleotide sequence ID" value="NC_013216.1"/>
</dbReference>
<evidence type="ECO:0000313" key="2">
    <source>
        <dbReference type="Proteomes" id="UP000002217"/>
    </source>
</evidence>
<name>C8VZF0_DESAS</name>
<dbReference type="EMBL" id="CP001720">
    <property type="protein sequence ID" value="ACV64895.1"/>
    <property type="molecule type" value="Genomic_DNA"/>
</dbReference>
<dbReference type="InterPro" id="IPR027417">
    <property type="entry name" value="P-loop_NTPase"/>
</dbReference>
<dbReference type="HOGENOM" id="CLU_029599_0_0_9"/>
<accession>C8VZF0</accession>
<dbReference type="Proteomes" id="UP000002217">
    <property type="component" value="Chromosome"/>
</dbReference>
<dbReference type="NCBIfam" id="TIGR01630">
    <property type="entry name" value="psiM2_ORF9"/>
    <property type="match status" value="1"/>
</dbReference>